<dbReference type="GO" id="GO:0019239">
    <property type="term" value="F:deaminase activity"/>
    <property type="evidence" value="ECO:0007669"/>
    <property type="project" value="TreeGrafter"/>
</dbReference>
<reference evidence="2" key="1">
    <citation type="submission" date="2023-02" db="EMBL/GenBank/DDBJ databases">
        <title>Identification and recombinant expression of a fungal hydrolase from Papiliotrema laurentii that hydrolyzes apple cutin and clears colloidal polyester polyurethane.</title>
        <authorList>
            <consortium name="DOE Joint Genome Institute"/>
            <person name="Roman V.A."/>
            <person name="Bojanowski C."/>
            <person name="Crable B.R."/>
            <person name="Wagner D.N."/>
            <person name="Hung C.S."/>
            <person name="Nadeau L.J."/>
            <person name="Schratz L."/>
            <person name="Haridas S."/>
            <person name="Pangilinan J."/>
            <person name="Lipzen A."/>
            <person name="Na H."/>
            <person name="Yan M."/>
            <person name="Ng V."/>
            <person name="Grigoriev I.V."/>
            <person name="Spatafora J.W."/>
            <person name="Barlow D."/>
            <person name="Biffinger J."/>
            <person name="Kelley-Loughnane N."/>
            <person name="Varaljay V.A."/>
            <person name="Crookes-Goodson W.J."/>
        </authorList>
    </citation>
    <scope>NUCLEOTIDE SEQUENCE</scope>
    <source>
        <strain evidence="2">5307AH</strain>
    </source>
</reference>
<dbReference type="GO" id="GO:0005829">
    <property type="term" value="C:cytosol"/>
    <property type="evidence" value="ECO:0007669"/>
    <property type="project" value="TreeGrafter"/>
</dbReference>
<gene>
    <name evidence="2" type="ORF">DB88DRAFT_365350</name>
</gene>
<evidence type="ECO:0000313" key="2">
    <source>
        <dbReference type="EMBL" id="KAK1922677.1"/>
    </source>
</evidence>
<dbReference type="NCBIfam" id="TIGR00004">
    <property type="entry name" value="Rid family detoxifying hydrolase"/>
    <property type="match status" value="1"/>
</dbReference>
<evidence type="ECO:0000313" key="3">
    <source>
        <dbReference type="Proteomes" id="UP001182556"/>
    </source>
</evidence>
<dbReference type="InterPro" id="IPR006056">
    <property type="entry name" value="RidA"/>
</dbReference>
<name>A0AAD9FQE9_PAPLA</name>
<dbReference type="Pfam" id="PF01042">
    <property type="entry name" value="Ribonuc_L-PSP"/>
    <property type="match status" value="1"/>
</dbReference>
<sequence>MPLEHITTDLAPAALPGIYSQAVRAGNLVYLSGSVPKTIEGTTVGGTIQDRTRQVLKNLEGVLKGAGLTFRDVAKANIYLTDLSKDFNAVNEVWKEVMPDPKPARTCIGVKELPGGGTDVEIEFVAYDERAKL</sequence>
<dbReference type="GO" id="GO:0005739">
    <property type="term" value="C:mitochondrion"/>
    <property type="evidence" value="ECO:0007669"/>
    <property type="project" value="TreeGrafter"/>
</dbReference>
<dbReference type="SUPFAM" id="SSF55298">
    <property type="entry name" value="YjgF-like"/>
    <property type="match status" value="1"/>
</dbReference>
<comment type="caution">
    <text evidence="2">The sequence shown here is derived from an EMBL/GenBank/DDBJ whole genome shotgun (WGS) entry which is preliminary data.</text>
</comment>
<dbReference type="EMBL" id="JAODAN010000008">
    <property type="protein sequence ID" value="KAK1922677.1"/>
    <property type="molecule type" value="Genomic_DNA"/>
</dbReference>
<evidence type="ECO:0000256" key="1">
    <source>
        <dbReference type="ARBA" id="ARBA00010552"/>
    </source>
</evidence>
<accession>A0AAD9FQE9</accession>
<dbReference type="Proteomes" id="UP001182556">
    <property type="component" value="Unassembled WGS sequence"/>
</dbReference>
<dbReference type="CDD" id="cd00448">
    <property type="entry name" value="YjgF_YER057c_UK114_family"/>
    <property type="match status" value="1"/>
</dbReference>
<dbReference type="InterPro" id="IPR006175">
    <property type="entry name" value="YjgF/YER057c/UK114"/>
</dbReference>
<organism evidence="2 3">
    <name type="scientific">Papiliotrema laurentii</name>
    <name type="common">Cryptococcus laurentii</name>
    <dbReference type="NCBI Taxonomy" id="5418"/>
    <lineage>
        <taxon>Eukaryota</taxon>
        <taxon>Fungi</taxon>
        <taxon>Dikarya</taxon>
        <taxon>Basidiomycota</taxon>
        <taxon>Agaricomycotina</taxon>
        <taxon>Tremellomycetes</taxon>
        <taxon>Tremellales</taxon>
        <taxon>Rhynchogastremaceae</taxon>
        <taxon>Papiliotrema</taxon>
    </lineage>
</organism>
<keyword evidence="3" id="KW-1185">Reference proteome</keyword>
<dbReference type="PANTHER" id="PTHR11803:SF42">
    <property type="entry name" value="MMF1"/>
    <property type="match status" value="1"/>
</dbReference>
<protein>
    <submittedName>
        <fullName evidence="2">Brt1</fullName>
    </submittedName>
</protein>
<dbReference type="AlphaFoldDB" id="A0AAD9FQE9"/>
<dbReference type="PANTHER" id="PTHR11803">
    <property type="entry name" value="2-IMINOBUTANOATE/2-IMINOPROPANOATE DEAMINASE RIDA"/>
    <property type="match status" value="1"/>
</dbReference>
<comment type="similarity">
    <text evidence="1">Belongs to the RutC family.</text>
</comment>
<proteinExistence type="inferred from homology"/>
<dbReference type="FunFam" id="3.30.1330.40:FF:000001">
    <property type="entry name" value="L-PSP family endoribonuclease"/>
    <property type="match status" value="1"/>
</dbReference>
<dbReference type="InterPro" id="IPR035959">
    <property type="entry name" value="RutC-like_sf"/>
</dbReference>
<dbReference type="Gene3D" id="3.30.1330.40">
    <property type="entry name" value="RutC-like"/>
    <property type="match status" value="1"/>
</dbReference>